<organism evidence="2">
    <name type="scientific">Bellilinea caldifistulae</name>
    <dbReference type="NCBI Taxonomy" id="360411"/>
    <lineage>
        <taxon>Bacteria</taxon>
        <taxon>Bacillati</taxon>
        <taxon>Chloroflexota</taxon>
        <taxon>Anaerolineae</taxon>
        <taxon>Anaerolineales</taxon>
        <taxon>Anaerolineaceae</taxon>
        <taxon>Bellilinea</taxon>
    </lineage>
</organism>
<evidence type="ECO:0000256" key="1">
    <source>
        <dbReference type="SAM" id="Coils"/>
    </source>
</evidence>
<reference evidence="2" key="1">
    <citation type="journal article" date="2020" name="mSystems">
        <title>Genome- and Community-Level Interaction Insights into Carbon Utilization and Element Cycling Functions of Hydrothermarchaeota in Hydrothermal Sediment.</title>
        <authorList>
            <person name="Zhou Z."/>
            <person name="Liu Y."/>
            <person name="Xu W."/>
            <person name="Pan J."/>
            <person name="Luo Z.H."/>
            <person name="Li M."/>
        </authorList>
    </citation>
    <scope>NUCLEOTIDE SEQUENCE [LARGE SCALE GENOMIC DNA]</scope>
    <source>
        <strain evidence="2">SpSt-556</strain>
    </source>
</reference>
<proteinExistence type="predicted"/>
<feature type="coiled-coil region" evidence="1">
    <location>
        <begin position="72"/>
        <end position="130"/>
    </location>
</feature>
<sequence>MRYIGYNALRYQKEVEMAKRTEHEFVEDVAGRGGFTELSRKILLAGIGAAALAQEEIERFVNRLVEKGELAEKDARKMIQEIMEKREKLEQERRAAAQKSRPAPVTQADIEALSAKIAELSKKIEELRKERSE</sequence>
<dbReference type="PANTHER" id="PTHR38664">
    <property type="entry name" value="SLR0058 PROTEIN"/>
    <property type="match status" value="1"/>
</dbReference>
<accession>A0A7C4L1E6</accession>
<evidence type="ECO:0008006" key="3">
    <source>
        <dbReference type="Google" id="ProtNLM"/>
    </source>
</evidence>
<protein>
    <recommendedName>
        <fullName evidence="3">Poly(Hydroxyalkanoate) granule-associated protein</fullName>
    </recommendedName>
</protein>
<gene>
    <name evidence="2" type="ORF">ENT17_13145</name>
</gene>
<evidence type="ECO:0000313" key="2">
    <source>
        <dbReference type="EMBL" id="HGS88542.1"/>
    </source>
</evidence>
<comment type="caution">
    <text evidence="2">The sequence shown here is derived from an EMBL/GenBank/DDBJ whole genome shotgun (WGS) entry which is preliminary data.</text>
</comment>
<dbReference type="InterPro" id="IPR008769">
    <property type="entry name" value="PhaF_PhaI"/>
</dbReference>
<dbReference type="EMBL" id="DSXR01000128">
    <property type="protein sequence ID" value="HGS88542.1"/>
    <property type="molecule type" value="Genomic_DNA"/>
</dbReference>
<name>A0A7C4L1E6_9CHLR</name>
<keyword evidence="1" id="KW-0175">Coiled coil</keyword>
<dbReference type="PANTHER" id="PTHR38664:SF1">
    <property type="entry name" value="SLR0058 PROTEIN"/>
    <property type="match status" value="1"/>
</dbReference>
<dbReference type="AlphaFoldDB" id="A0A7C4L1E6"/>
<dbReference type="Pfam" id="PF05597">
    <property type="entry name" value="Phasin"/>
    <property type="match status" value="1"/>
</dbReference>